<reference evidence="8" key="1">
    <citation type="journal article" date="2023" name="Science">
        <title>Genome structures resolve the early diversification of teleost fishes.</title>
        <authorList>
            <person name="Parey E."/>
            <person name="Louis A."/>
            <person name="Montfort J."/>
            <person name="Bouchez O."/>
            <person name="Roques C."/>
            <person name="Iampietro C."/>
            <person name="Lluch J."/>
            <person name="Castinel A."/>
            <person name="Donnadieu C."/>
            <person name="Desvignes T."/>
            <person name="Floi Bucao C."/>
            <person name="Jouanno E."/>
            <person name="Wen M."/>
            <person name="Mejri S."/>
            <person name="Dirks R."/>
            <person name="Jansen H."/>
            <person name="Henkel C."/>
            <person name="Chen W.J."/>
            <person name="Zahm M."/>
            <person name="Cabau C."/>
            <person name="Klopp C."/>
            <person name="Thompson A.W."/>
            <person name="Robinson-Rechavi M."/>
            <person name="Braasch I."/>
            <person name="Lecointre G."/>
            <person name="Bobe J."/>
            <person name="Postlethwait J.H."/>
            <person name="Berthelot C."/>
            <person name="Roest Crollius H."/>
            <person name="Guiguen Y."/>
        </authorList>
    </citation>
    <scope>NUCLEOTIDE SEQUENCE</scope>
    <source>
        <strain evidence="8">Concon-B</strain>
    </source>
</reference>
<keyword evidence="1" id="KW-0479">Metal-binding</keyword>
<dbReference type="Gene3D" id="3.30.160.60">
    <property type="entry name" value="Classic Zinc Finger"/>
    <property type="match status" value="3"/>
</dbReference>
<feature type="domain" description="C2H2-type" evidence="7">
    <location>
        <begin position="337"/>
        <end position="360"/>
    </location>
</feature>
<feature type="region of interest" description="Disordered" evidence="6">
    <location>
        <begin position="199"/>
        <end position="242"/>
    </location>
</feature>
<evidence type="ECO:0000256" key="1">
    <source>
        <dbReference type="ARBA" id="ARBA00022723"/>
    </source>
</evidence>
<feature type="compositionally biased region" description="Low complexity" evidence="6">
    <location>
        <begin position="96"/>
        <end position="108"/>
    </location>
</feature>
<keyword evidence="3 5" id="KW-0863">Zinc-finger</keyword>
<sequence>MIYMYYRYELFHSVLSANLATRETPPLNVIRRTFVGTWKREERLPVKKKSSRKPKRKVKTRKRKKSLSESSKKDASPEPSSGSQNGGDRTTPLCEPSSSSPTPPSSSDRPPPHEDSQTDGGPKRRRTYQPHWLREYLMAFDLQQNKMTCMVCHSSLATLQLSTIKRHVRQKHPGSLLLSPADKEGICGSWDRCLDARGAPKPACAPAGAARGEDPNPSHPPGGTTKGQVEESPDSKRHSVGPTGELASQVFACSHCPFVHKEEENLRQHIKEAHPEEHSRTLDRNPLPPDRTDRHPSILLSRTGKPGNYNCFLCAGSFRYPSLLKNHMQIHKGEPLHLCVHCGKSFQLESQLAEHLQSCHGEQLYSCALCGKTFASQSDLKRHRDY</sequence>
<evidence type="ECO:0000256" key="5">
    <source>
        <dbReference type="PROSITE-ProRule" id="PRU00042"/>
    </source>
</evidence>
<dbReference type="GO" id="GO:0005634">
    <property type="term" value="C:nucleus"/>
    <property type="evidence" value="ECO:0007669"/>
    <property type="project" value="TreeGrafter"/>
</dbReference>
<dbReference type="GO" id="GO:0000981">
    <property type="term" value="F:DNA-binding transcription factor activity, RNA polymerase II-specific"/>
    <property type="evidence" value="ECO:0007669"/>
    <property type="project" value="TreeGrafter"/>
</dbReference>
<dbReference type="PANTHER" id="PTHR24409">
    <property type="entry name" value="ZINC FINGER PROTEIN 142"/>
    <property type="match status" value="1"/>
</dbReference>
<dbReference type="OrthoDB" id="10050330at2759"/>
<dbReference type="PROSITE" id="PS00028">
    <property type="entry name" value="ZINC_FINGER_C2H2_1"/>
    <property type="match status" value="1"/>
</dbReference>
<feature type="domain" description="C2H2-type" evidence="7">
    <location>
        <begin position="365"/>
        <end position="386"/>
    </location>
</feature>
<protein>
    <recommendedName>
        <fullName evidence="7">C2H2-type domain-containing protein</fullName>
    </recommendedName>
</protein>
<feature type="compositionally biased region" description="Basic residues" evidence="6">
    <location>
        <begin position="46"/>
        <end position="65"/>
    </location>
</feature>
<dbReference type="GO" id="GO:0008270">
    <property type="term" value="F:zinc ion binding"/>
    <property type="evidence" value="ECO:0007669"/>
    <property type="project" value="UniProtKB-KW"/>
</dbReference>
<dbReference type="SUPFAM" id="SSF57667">
    <property type="entry name" value="beta-beta-alpha zinc fingers"/>
    <property type="match status" value="1"/>
</dbReference>
<dbReference type="SMART" id="SM00355">
    <property type="entry name" value="ZnF_C2H2"/>
    <property type="match status" value="5"/>
</dbReference>
<feature type="compositionally biased region" description="Basic and acidic residues" evidence="6">
    <location>
        <begin position="272"/>
        <end position="283"/>
    </location>
</feature>
<evidence type="ECO:0000259" key="7">
    <source>
        <dbReference type="PROSITE" id="PS50157"/>
    </source>
</evidence>
<dbReference type="InterPro" id="IPR013087">
    <property type="entry name" value="Znf_C2H2_type"/>
</dbReference>
<dbReference type="Pfam" id="PF18658">
    <property type="entry name" value="zf-C2H2_12"/>
    <property type="match status" value="1"/>
</dbReference>
<dbReference type="PANTHER" id="PTHR24409:SF295">
    <property type="entry name" value="AZ2-RELATED"/>
    <property type="match status" value="1"/>
</dbReference>
<organism evidence="8 9">
    <name type="scientific">Conger conger</name>
    <name type="common">Conger eel</name>
    <name type="synonym">Muraena conger</name>
    <dbReference type="NCBI Taxonomy" id="82655"/>
    <lineage>
        <taxon>Eukaryota</taxon>
        <taxon>Metazoa</taxon>
        <taxon>Chordata</taxon>
        <taxon>Craniata</taxon>
        <taxon>Vertebrata</taxon>
        <taxon>Euteleostomi</taxon>
        <taxon>Actinopterygii</taxon>
        <taxon>Neopterygii</taxon>
        <taxon>Teleostei</taxon>
        <taxon>Anguilliformes</taxon>
        <taxon>Congridae</taxon>
        <taxon>Conger</taxon>
    </lineage>
</organism>
<feature type="domain" description="C2H2-type" evidence="7">
    <location>
        <begin position="251"/>
        <end position="279"/>
    </location>
</feature>
<evidence type="ECO:0000313" key="8">
    <source>
        <dbReference type="EMBL" id="KAJ8276641.1"/>
    </source>
</evidence>
<dbReference type="EMBL" id="JAFJMO010000005">
    <property type="protein sequence ID" value="KAJ8276641.1"/>
    <property type="molecule type" value="Genomic_DNA"/>
</dbReference>
<dbReference type="GO" id="GO:0000977">
    <property type="term" value="F:RNA polymerase II transcription regulatory region sequence-specific DNA binding"/>
    <property type="evidence" value="ECO:0007669"/>
    <property type="project" value="TreeGrafter"/>
</dbReference>
<feature type="region of interest" description="Disordered" evidence="6">
    <location>
        <begin position="272"/>
        <end position="291"/>
    </location>
</feature>
<dbReference type="InterPro" id="IPR040647">
    <property type="entry name" value="SPIN-DOC_Znf-C2H2"/>
</dbReference>
<feature type="compositionally biased region" description="Low complexity" evidence="6">
    <location>
        <begin position="199"/>
        <end position="210"/>
    </location>
</feature>
<dbReference type="InterPro" id="IPR036236">
    <property type="entry name" value="Znf_C2H2_sf"/>
</dbReference>
<evidence type="ECO:0000256" key="6">
    <source>
        <dbReference type="SAM" id="MobiDB-lite"/>
    </source>
</evidence>
<dbReference type="Proteomes" id="UP001152803">
    <property type="component" value="Unassembled WGS sequence"/>
</dbReference>
<evidence type="ECO:0000256" key="3">
    <source>
        <dbReference type="ARBA" id="ARBA00022771"/>
    </source>
</evidence>
<feature type="domain" description="C2H2-type" evidence="7">
    <location>
        <begin position="309"/>
        <end position="336"/>
    </location>
</feature>
<evidence type="ECO:0000313" key="9">
    <source>
        <dbReference type="Proteomes" id="UP001152803"/>
    </source>
</evidence>
<dbReference type="AlphaFoldDB" id="A0A9Q1DQC5"/>
<gene>
    <name evidence="8" type="ORF">COCON_G00083930</name>
</gene>
<proteinExistence type="predicted"/>
<feature type="compositionally biased region" description="Polar residues" evidence="6">
    <location>
        <begin position="78"/>
        <end position="88"/>
    </location>
</feature>
<feature type="compositionally biased region" description="Basic and acidic residues" evidence="6">
    <location>
        <begin position="66"/>
        <end position="76"/>
    </location>
</feature>
<dbReference type="Pfam" id="PF00096">
    <property type="entry name" value="zf-C2H2"/>
    <property type="match status" value="2"/>
</dbReference>
<dbReference type="FunFam" id="3.30.160.60:FF:000446">
    <property type="entry name" value="Zinc finger protein"/>
    <property type="match status" value="1"/>
</dbReference>
<keyword evidence="9" id="KW-1185">Reference proteome</keyword>
<dbReference type="PROSITE" id="PS50157">
    <property type="entry name" value="ZINC_FINGER_C2H2_2"/>
    <property type="match status" value="4"/>
</dbReference>
<name>A0A9Q1DQC5_CONCO</name>
<comment type="caution">
    <text evidence="8">The sequence shown here is derived from an EMBL/GenBank/DDBJ whole genome shotgun (WGS) entry which is preliminary data.</text>
</comment>
<evidence type="ECO:0000256" key="2">
    <source>
        <dbReference type="ARBA" id="ARBA00022737"/>
    </source>
</evidence>
<keyword evidence="4" id="KW-0862">Zinc</keyword>
<accession>A0A9Q1DQC5</accession>
<keyword evidence="2" id="KW-0677">Repeat</keyword>
<evidence type="ECO:0000256" key="4">
    <source>
        <dbReference type="ARBA" id="ARBA00022833"/>
    </source>
</evidence>
<feature type="region of interest" description="Disordered" evidence="6">
    <location>
        <begin position="44"/>
        <end position="126"/>
    </location>
</feature>